<proteinExistence type="predicted"/>
<feature type="domain" description="DUF7993" evidence="1">
    <location>
        <begin position="1"/>
        <end position="127"/>
    </location>
</feature>
<accession>A0ABD5V0C0</accession>
<name>A0ABD5V0C0_9EURY</name>
<gene>
    <name evidence="2" type="ORF">ACFQGH_00175</name>
</gene>
<protein>
    <recommendedName>
        <fullName evidence="1">DUF7993 domain-containing protein</fullName>
    </recommendedName>
</protein>
<dbReference type="InterPro" id="IPR058306">
    <property type="entry name" value="DUF7993"/>
</dbReference>
<dbReference type="Pfam" id="PF25956">
    <property type="entry name" value="DUF7993"/>
    <property type="match status" value="1"/>
</dbReference>
<organism evidence="2 3">
    <name type="scientific">Halalkalicoccus tibetensis</name>
    <dbReference type="NCBI Taxonomy" id="175632"/>
    <lineage>
        <taxon>Archaea</taxon>
        <taxon>Methanobacteriati</taxon>
        <taxon>Methanobacteriota</taxon>
        <taxon>Stenosarchaea group</taxon>
        <taxon>Halobacteria</taxon>
        <taxon>Halobacteriales</taxon>
        <taxon>Halococcaceae</taxon>
        <taxon>Halalkalicoccus</taxon>
    </lineage>
</organism>
<dbReference type="AlphaFoldDB" id="A0ABD5V0C0"/>
<keyword evidence="3" id="KW-1185">Reference proteome</keyword>
<reference evidence="2 3" key="1">
    <citation type="journal article" date="2019" name="Int. J. Syst. Evol. Microbiol.">
        <title>The Global Catalogue of Microorganisms (GCM) 10K type strain sequencing project: providing services to taxonomists for standard genome sequencing and annotation.</title>
        <authorList>
            <consortium name="The Broad Institute Genomics Platform"/>
            <consortium name="The Broad Institute Genome Sequencing Center for Infectious Disease"/>
            <person name="Wu L."/>
            <person name="Ma J."/>
        </authorList>
    </citation>
    <scope>NUCLEOTIDE SEQUENCE [LARGE SCALE GENOMIC DNA]</scope>
    <source>
        <strain evidence="2 3">CGMCC 1.3240</strain>
    </source>
</reference>
<sequence>MVEERLKSGTRIAQLLASELDGRDDGPLASLSVVEANHDVEPTAEGAFAYAIEFGQEQGEPGDDRQLCSVYVHPDRAHVELAASEEVVEVAEDEGLRVRPKGTRPPKTLVFVENGAEVKRAVSVVGWAAQSN</sequence>
<evidence type="ECO:0000313" key="3">
    <source>
        <dbReference type="Proteomes" id="UP001596312"/>
    </source>
</evidence>
<comment type="caution">
    <text evidence="2">The sequence shown here is derived from an EMBL/GenBank/DDBJ whole genome shotgun (WGS) entry which is preliminary data.</text>
</comment>
<dbReference type="EMBL" id="JBHSXQ010000001">
    <property type="protein sequence ID" value="MFC6903609.1"/>
    <property type="molecule type" value="Genomic_DNA"/>
</dbReference>
<evidence type="ECO:0000259" key="1">
    <source>
        <dbReference type="Pfam" id="PF25956"/>
    </source>
</evidence>
<dbReference type="Proteomes" id="UP001596312">
    <property type="component" value="Unassembled WGS sequence"/>
</dbReference>
<dbReference type="RefSeq" id="WP_340602101.1">
    <property type="nucleotide sequence ID" value="NZ_JBBMXV010000001.1"/>
</dbReference>
<evidence type="ECO:0000313" key="2">
    <source>
        <dbReference type="EMBL" id="MFC6903609.1"/>
    </source>
</evidence>